<comment type="similarity">
    <text evidence="1">Belongs to the universal ribosomal protein uL3 family.</text>
</comment>
<dbReference type="Gene3D" id="3.30.160.810">
    <property type="match status" value="1"/>
</dbReference>
<evidence type="ECO:0000313" key="5">
    <source>
        <dbReference type="EMBL" id="CAI9786464.1"/>
    </source>
</evidence>
<evidence type="ECO:0000256" key="3">
    <source>
        <dbReference type="ARBA" id="ARBA00023274"/>
    </source>
</evidence>
<dbReference type="InterPro" id="IPR019927">
    <property type="entry name" value="Ribosomal_uL3_bac/org-type"/>
</dbReference>
<dbReference type="GO" id="GO:0003735">
    <property type="term" value="F:structural constituent of ribosome"/>
    <property type="evidence" value="ECO:0007669"/>
    <property type="project" value="InterPro"/>
</dbReference>
<gene>
    <name evidence="5" type="ORF">FPE_LOCUS33894</name>
</gene>
<keyword evidence="2" id="KW-0689">Ribosomal protein</keyword>
<keyword evidence="3" id="KW-0687">Ribonucleoprotein</keyword>
<keyword evidence="4" id="KW-0812">Transmembrane</keyword>
<accession>A0AAD2ADS8</accession>
<dbReference type="GO" id="GO:0005762">
    <property type="term" value="C:mitochondrial large ribosomal subunit"/>
    <property type="evidence" value="ECO:0007669"/>
    <property type="project" value="TreeGrafter"/>
</dbReference>
<reference evidence="5" key="1">
    <citation type="submission" date="2023-05" db="EMBL/GenBank/DDBJ databases">
        <authorList>
            <person name="Huff M."/>
        </authorList>
    </citation>
    <scope>NUCLEOTIDE SEQUENCE</scope>
</reference>
<dbReference type="AlphaFoldDB" id="A0AAD2ADS8"/>
<protein>
    <submittedName>
        <fullName evidence="5">Uncharacterized protein</fullName>
    </submittedName>
</protein>
<evidence type="ECO:0000256" key="1">
    <source>
        <dbReference type="ARBA" id="ARBA00006540"/>
    </source>
</evidence>
<keyword evidence="4" id="KW-1133">Transmembrane helix</keyword>
<dbReference type="PANTHER" id="PTHR11229:SF8">
    <property type="entry name" value="LARGE RIBOSOMAL SUBUNIT PROTEIN UL3M"/>
    <property type="match status" value="1"/>
</dbReference>
<evidence type="ECO:0000256" key="2">
    <source>
        <dbReference type="ARBA" id="ARBA00022980"/>
    </source>
</evidence>
<keyword evidence="4" id="KW-0472">Membrane</keyword>
<proteinExistence type="inferred from homology"/>
<dbReference type="Proteomes" id="UP000834106">
    <property type="component" value="Chromosome 22"/>
</dbReference>
<dbReference type="GO" id="GO:0006412">
    <property type="term" value="P:translation"/>
    <property type="evidence" value="ECO:0007669"/>
    <property type="project" value="InterPro"/>
</dbReference>
<name>A0AAD2ADS8_9LAMI</name>
<evidence type="ECO:0000313" key="6">
    <source>
        <dbReference type="Proteomes" id="UP000834106"/>
    </source>
</evidence>
<dbReference type="InterPro" id="IPR009000">
    <property type="entry name" value="Transl_B-barrel_sf"/>
</dbReference>
<evidence type="ECO:0000256" key="4">
    <source>
        <dbReference type="SAM" id="Phobius"/>
    </source>
</evidence>
<dbReference type="SUPFAM" id="SSF50447">
    <property type="entry name" value="Translation proteins"/>
    <property type="match status" value="1"/>
</dbReference>
<dbReference type="EMBL" id="OU503057">
    <property type="protein sequence ID" value="CAI9786464.1"/>
    <property type="molecule type" value="Genomic_DNA"/>
</dbReference>
<organism evidence="5 6">
    <name type="scientific">Fraxinus pennsylvanica</name>
    <dbReference type="NCBI Taxonomy" id="56036"/>
    <lineage>
        <taxon>Eukaryota</taxon>
        <taxon>Viridiplantae</taxon>
        <taxon>Streptophyta</taxon>
        <taxon>Embryophyta</taxon>
        <taxon>Tracheophyta</taxon>
        <taxon>Spermatophyta</taxon>
        <taxon>Magnoliopsida</taxon>
        <taxon>eudicotyledons</taxon>
        <taxon>Gunneridae</taxon>
        <taxon>Pentapetalae</taxon>
        <taxon>asterids</taxon>
        <taxon>lamiids</taxon>
        <taxon>Lamiales</taxon>
        <taxon>Oleaceae</taxon>
        <taxon>Oleeae</taxon>
        <taxon>Fraxinus</taxon>
    </lineage>
</organism>
<keyword evidence="6" id="KW-1185">Reference proteome</keyword>
<dbReference type="FunFam" id="3.30.160.810:FF:000001">
    <property type="entry name" value="50S ribosomal protein L3"/>
    <property type="match status" value="1"/>
</dbReference>
<feature type="transmembrane region" description="Helical" evidence="4">
    <location>
        <begin position="134"/>
        <end position="153"/>
    </location>
</feature>
<sequence length="163" mass="18392">MNLGFIGMDDNIVSQVKTPETDGIFAFQIGCRQKKEKHLTKPEVGHFRSQGVPRKRKLREFPVTEDALLPLGTSISFIPGQYVDVTGITKGKGIEVLIVMSGPISSRFVDYVNVTLSSLRPIHCTRQRKVEVEFDMTTIPAFLVVLLVLWFVLKPRRPKPKIN</sequence>
<dbReference type="PANTHER" id="PTHR11229">
    <property type="entry name" value="50S RIBOSOMAL PROTEIN L3"/>
    <property type="match status" value="1"/>
</dbReference>